<dbReference type="PANTHER" id="PTHR12810">
    <property type="entry name" value="MITOCHONDRIAL 28S RIBOSOMAL PROTEIN S29"/>
    <property type="match status" value="1"/>
</dbReference>
<keyword evidence="8" id="KW-1133">Transmembrane helix</keyword>
<dbReference type="Pfam" id="PF10236">
    <property type="entry name" value="DAP3"/>
    <property type="match status" value="1"/>
</dbReference>
<proteinExistence type="inferred from homology"/>
<comment type="subcellular location">
    <subcellularLocation>
        <location evidence="1">Mitochondrion</location>
    </subcellularLocation>
</comment>
<dbReference type="EMBL" id="QUTB01005028">
    <property type="protein sequence ID" value="RHY58125.1"/>
    <property type="molecule type" value="Genomic_DNA"/>
</dbReference>
<keyword evidence="8" id="KW-0472">Membrane</keyword>
<keyword evidence="5" id="KW-0496">Mitochondrion</keyword>
<dbReference type="InterPro" id="IPR019368">
    <property type="entry name" value="Ribosomal_mS29"/>
</dbReference>
<gene>
    <name evidence="9" type="ORF">DYB34_007311</name>
</gene>
<feature type="transmembrane region" description="Helical" evidence="8">
    <location>
        <begin position="197"/>
        <end position="216"/>
    </location>
</feature>
<comment type="caution">
    <text evidence="9">The sequence shown here is derived from an EMBL/GenBank/DDBJ whole genome shotgun (WGS) entry which is preliminary data.</text>
</comment>
<evidence type="ECO:0000256" key="7">
    <source>
        <dbReference type="ARBA" id="ARBA00035140"/>
    </source>
</evidence>
<name>A0A3R6VWP4_APHAT</name>
<evidence type="ECO:0000256" key="8">
    <source>
        <dbReference type="SAM" id="Phobius"/>
    </source>
</evidence>
<evidence type="ECO:0000256" key="6">
    <source>
        <dbReference type="ARBA" id="ARBA00023274"/>
    </source>
</evidence>
<dbReference type="VEuPathDB" id="FungiDB:H257_06764"/>
<dbReference type="GO" id="GO:0003735">
    <property type="term" value="F:structural constituent of ribosome"/>
    <property type="evidence" value="ECO:0007669"/>
    <property type="project" value="TreeGrafter"/>
</dbReference>
<protein>
    <recommendedName>
        <fullName evidence="7">Small ribosomal subunit protein mS29</fullName>
    </recommendedName>
</protein>
<comment type="similarity">
    <text evidence="2">Belongs to the mitochondrion-specific ribosomal protein mS29 family.</text>
</comment>
<accession>A0A3R6VWP4</accession>
<sequence>MPWGSPLDTACRNPKEDNLLWTPGPTSCTMPQWVDVSSDQDLDALSIVVLGAVETSPVFRIDPFVRVLSAKKCRDYYVILIERIVEPPQQYVLTASLDGSARTWQQVTANKDTDVNKFFALTDEQIKKNFPAGYVVTSNPPIVELFELVEPNKHFMLRKPVATILSAILPRKLAGTMAREGLRLGWRARHRQNVSRLVYLAPLITMFVSVSLIQIVNFARENGWIVLHVPHARAWIHEAPYVTKSAFHEGKFDIDVVGADILKQLIQCNGKQLASLPLRGEYGDAYYPRSFVKKPKSASEYNKSDLTLLDICESGLKDDLLTCKAVVDLKAELAQVTEFPVLIAIDEYNAWFQKTVFGYEGVPVKAEDITVIDALRDVDASGYRADRKLANGLFIAATTENYPTKYDFSKQASYKRVRKLLHPYTPQELTSLVDYFHAINFRQSKYSDKDVVFLRLMTKGVPLKVFKQACIL</sequence>
<dbReference type="Proteomes" id="UP000283543">
    <property type="component" value="Unassembled WGS sequence"/>
</dbReference>
<keyword evidence="8" id="KW-0812">Transmembrane</keyword>
<evidence type="ECO:0000313" key="9">
    <source>
        <dbReference type="EMBL" id="RHY58125.1"/>
    </source>
</evidence>
<dbReference type="GO" id="GO:0005763">
    <property type="term" value="C:mitochondrial small ribosomal subunit"/>
    <property type="evidence" value="ECO:0007669"/>
    <property type="project" value="TreeGrafter"/>
</dbReference>
<evidence type="ECO:0000256" key="3">
    <source>
        <dbReference type="ARBA" id="ARBA00022946"/>
    </source>
</evidence>
<keyword evidence="3" id="KW-0809">Transit peptide</keyword>
<keyword evidence="6" id="KW-0687">Ribonucleoprotein</keyword>
<evidence type="ECO:0000256" key="5">
    <source>
        <dbReference type="ARBA" id="ARBA00023128"/>
    </source>
</evidence>
<dbReference type="AlphaFoldDB" id="A0A3R6VWP4"/>
<evidence type="ECO:0000256" key="1">
    <source>
        <dbReference type="ARBA" id="ARBA00004173"/>
    </source>
</evidence>
<reference evidence="9 10" key="1">
    <citation type="submission" date="2018-08" db="EMBL/GenBank/DDBJ databases">
        <title>Aphanomyces genome sequencing and annotation.</title>
        <authorList>
            <person name="Minardi D."/>
            <person name="Oidtmann B."/>
            <person name="Van Der Giezen M."/>
            <person name="Studholme D.J."/>
        </authorList>
    </citation>
    <scope>NUCLEOTIDE SEQUENCE [LARGE SCALE GENOMIC DNA]</scope>
    <source>
        <strain evidence="9 10">Si</strain>
    </source>
</reference>
<keyword evidence="4" id="KW-0689">Ribosomal protein</keyword>
<dbReference type="VEuPathDB" id="FungiDB:H257_06763"/>
<dbReference type="PANTHER" id="PTHR12810:SF0">
    <property type="entry name" value="SMALL RIBOSOMAL SUBUNIT PROTEIN MS29"/>
    <property type="match status" value="1"/>
</dbReference>
<organism evidence="9 10">
    <name type="scientific">Aphanomyces astaci</name>
    <name type="common">Crayfish plague agent</name>
    <dbReference type="NCBI Taxonomy" id="112090"/>
    <lineage>
        <taxon>Eukaryota</taxon>
        <taxon>Sar</taxon>
        <taxon>Stramenopiles</taxon>
        <taxon>Oomycota</taxon>
        <taxon>Saprolegniomycetes</taxon>
        <taxon>Saprolegniales</taxon>
        <taxon>Verrucalvaceae</taxon>
        <taxon>Aphanomyces</taxon>
    </lineage>
</organism>
<evidence type="ECO:0000313" key="10">
    <source>
        <dbReference type="Proteomes" id="UP000283543"/>
    </source>
</evidence>
<evidence type="ECO:0000256" key="2">
    <source>
        <dbReference type="ARBA" id="ARBA00009863"/>
    </source>
</evidence>
<evidence type="ECO:0000256" key="4">
    <source>
        <dbReference type="ARBA" id="ARBA00022980"/>
    </source>
</evidence>